<accession>A0A0L8LBQ6</accession>
<evidence type="ECO:0000313" key="3">
    <source>
        <dbReference type="Proteomes" id="UP000037023"/>
    </source>
</evidence>
<protein>
    <submittedName>
        <fullName evidence="2">Uncharacterized protein</fullName>
    </submittedName>
</protein>
<reference evidence="2 3" key="1">
    <citation type="submission" date="2015-06" db="EMBL/GenBank/DDBJ databases">
        <authorList>
            <person name="Hoefler B.C."/>
            <person name="Straight P.D."/>
        </authorList>
    </citation>
    <scope>NUCLEOTIDE SEQUENCE [LARGE SCALE GENOMIC DNA]</scope>
    <source>
        <strain evidence="2 3">NRRL 3427</strain>
    </source>
</reference>
<dbReference type="AlphaFoldDB" id="A0A0L8LBQ6"/>
<dbReference type="EMBL" id="LGUP01000026">
    <property type="protein sequence ID" value="KOG35577.1"/>
    <property type="molecule type" value="Genomic_DNA"/>
</dbReference>
<proteinExistence type="predicted"/>
<sequence>MPTAIAVTGADLVLPPTDPGTPNAAVLPPPGGRPLDASVADMQQLLARYGHVVVVCPTAAPAAVEQRLRAVRGLLESDRIALVRTDLPPLGAAVLVRQLRQLAGCDFSPGVLASAARLLAHYIYAGAVLGSVSRLDRVPVSLGSHLKGWLPGAHFAVLAGPTPQIVRLGSGETPLAGPEFTTELVLARGQLQTDWPTTTLVPQWRIGGPVHETPLPDSSPGWWGTPKLVEFAAYLPDLPVLYQLVSSVRRETCHWCGMDLIGDRCGFCAAPLAPPDQAPRAAAPGSRGPGALTGGRPAHVLGPGGQSQGAHAVGPGGQPQGVHVVGPGGQPPGTHALEPGGQAPGTHAVGPAGRPPGTHVVGPGGHPGRALGPGTPPTRALP</sequence>
<feature type="region of interest" description="Disordered" evidence="1">
    <location>
        <begin position="276"/>
        <end position="382"/>
    </location>
</feature>
<dbReference type="OrthoDB" id="4281577at2"/>
<name>A0A0L8LBQ6_STRVR</name>
<dbReference type="RefSeq" id="WP_033207587.1">
    <property type="nucleotide sequence ID" value="NZ_LGUP01000026.1"/>
</dbReference>
<comment type="caution">
    <text evidence="2">The sequence shown here is derived from an EMBL/GenBank/DDBJ whole genome shotgun (WGS) entry which is preliminary data.</text>
</comment>
<dbReference type="Proteomes" id="UP000037023">
    <property type="component" value="Unassembled WGS sequence"/>
</dbReference>
<organism evidence="2 3">
    <name type="scientific">Streptomyces viridochromogenes</name>
    <dbReference type="NCBI Taxonomy" id="1938"/>
    <lineage>
        <taxon>Bacteria</taxon>
        <taxon>Bacillati</taxon>
        <taxon>Actinomycetota</taxon>
        <taxon>Actinomycetes</taxon>
        <taxon>Kitasatosporales</taxon>
        <taxon>Streptomycetaceae</taxon>
        <taxon>Streptomyces</taxon>
    </lineage>
</organism>
<gene>
    <name evidence="2" type="ORF">ADK34_05010</name>
</gene>
<dbReference type="PATRIC" id="fig|1938.6.peg.1108"/>
<evidence type="ECO:0000313" key="2">
    <source>
        <dbReference type="EMBL" id="KOG35577.1"/>
    </source>
</evidence>
<evidence type="ECO:0000256" key="1">
    <source>
        <dbReference type="SAM" id="MobiDB-lite"/>
    </source>
</evidence>